<dbReference type="Proteomes" id="UP000198286">
    <property type="component" value="Plasmid unnamed 2"/>
</dbReference>
<dbReference type="EMBL" id="CP015269">
    <property type="protein sequence ID" value="ASL18318.1"/>
    <property type="molecule type" value="Genomic_DNA"/>
</dbReference>
<proteinExistence type="predicted"/>
<sequence length="271" mass="28798">MSPLPGLGQVCGGRGSHPGAIGFLRRRVCAGTSGHRVGRSDGSVMCHCWPGYYRSRCCGDGGISVTHAKCASNGSASSNGGFADVVRAARQHLCEVDEDPSVAVRHVAAFLAFMPTVRWSDDRGRIRVDHAPTALWLAEQLARRGSTVVRLSGDGRSVVLTDPLVTLERFGFRDGRWVFGQGSAATLGISRGAIHAAARFGRRGMTVVCPDTPMMLTLSAVLSRLDVKAKLSAADADPRLAVGVRDVPVVLDRVGIADIVAQFHTAMEKRP</sequence>
<evidence type="ECO:0000313" key="2">
    <source>
        <dbReference type="Proteomes" id="UP000198286"/>
    </source>
</evidence>
<dbReference type="AlphaFoldDB" id="A0A7U5MRC6"/>
<geneLocation type="plasmid" evidence="1 2">
    <name>unnamed 2</name>
</geneLocation>
<gene>
    <name evidence="1" type="ORF">MYCOZU2_05973</name>
</gene>
<organism evidence="1 2">
    <name type="scientific">Mycobacterium intracellulare subsp. chimaera</name>
    <dbReference type="NCBI Taxonomy" id="222805"/>
    <lineage>
        <taxon>Bacteria</taxon>
        <taxon>Bacillati</taxon>
        <taxon>Actinomycetota</taxon>
        <taxon>Actinomycetes</taxon>
        <taxon>Mycobacteriales</taxon>
        <taxon>Mycobacteriaceae</taxon>
        <taxon>Mycobacterium</taxon>
        <taxon>Mycobacterium avium complex (MAC)</taxon>
    </lineage>
</organism>
<reference evidence="1 2" key="1">
    <citation type="journal article" date="2017" name="Lancet Infect. Dis.">
        <title>Global outbreak of severe Mycobacterium chimaera disease after cardiac surgery: a molecular epidemiological study.</title>
        <authorList>
            <person name="van Ingen J."/>
            <person name="Kohl T."/>
            <person name="Kranzer K."/>
            <person name="Hasse B."/>
            <person name="Keller P."/>
            <person name="Szafranska A."/>
            <person name="Hillemann D."/>
            <person name="Chand M."/>
            <person name="Schreiber P."/>
            <person name="Sommerstein R."/>
            <person name="Berger C."/>
            <person name="Genoni M."/>
            <person name="Ruegg C."/>
            <person name="Troillet N."/>
            <person name="Widmer A.F."/>
            <person name="Becker S.L."/>
            <person name="Herrmann M."/>
            <person name="Eckmanns T."/>
            <person name="Haller S."/>
            <person name="Hoeller C."/>
            <person name="Debast S.B."/>
            <person name="Wolfhagen M.J."/>
            <person name="Hopman J."/>
            <person name="Kluytmans J."/>
            <person name="Langelaar M."/>
            <person name="Notermans D.W."/>
            <person name="ten Oever J."/>
            <person name="van den Barselaar P."/>
            <person name="Vonk A.B.A."/>
            <person name="Vos M.C."/>
            <person name="Ahmed N."/>
            <person name="Brown T."/>
            <person name="Crook D."/>
            <person name="Lamagni T."/>
            <person name="Phin N."/>
            <person name="Smith E.G."/>
            <person name="Zambon M."/>
            <person name="Serr A."/>
            <person name="Goetting T."/>
            <person name="Ebner W."/>
            <person name="Thuermer A."/>
            <person name="Utpatel C."/>
            <person name="Sproer C."/>
            <person name="Bunk B."/>
            <person name="Nubel U."/>
            <person name="Bloemberg G."/>
            <person name="Bottger E."/>
            <person name="Niemann S."/>
            <person name="Wagner D."/>
            <person name="Sax H."/>
        </authorList>
    </citation>
    <scope>NUCLEOTIDE SEQUENCE [LARGE SCALE GENOMIC DNA]</scope>
    <source>
        <strain evidence="1 2">ZUERICH-2</strain>
        <plasmid evidence="1 2">unnamed 2</plasmid>
    </source>
</reference>
<name>A0A7U5MRC6_MYCIT</name>
<accession>A0A7U5MRC6</accession>
<evidence type="ECO:0000313" key="1">
    <source>
        <dbReference type="EMBL" id="ASL18318.1"/>
    </source>
</evidence>
<keyword evidence="1" id="KW-0614">Plasmid</keyword>
<protein>
    <submittedName>
        <fullName evidence="1">Uncharacterized protein</fullName>
    </submittedName>
</protein>